<dbReference type="OMA" id="AINVIYN"/>
<proteinExistence type="predicted"/>
<keyword evidence="4" id="KW-1185">Reference proteome</keyword>
<dbReference type="OrthoDB" id="4093337at2759"/>
<feature type="region of interest" description="Disordered" evidence="1">
    <location>
        <begin position="260"/>
        <end position="297"/>
    </location>
</feature>
<dbReference type="VEuPathDB" id="FungiDB:PGUG_03961"/>
<feature type="compositionally biased region" description="Low complexity" evidence="1">
    <location>
        <begin position="260"/>
        <end position="295"/>
    </location>
</feature>
<accession>A5DL10</accession>
<evidence type="ECO:0000313" key="4">
    <source>
        <dbReference type="Proteomes" id="UP000001997"/>
    </source>
</evidence>
<dbReference type="STRING" id="294746.A5DL10"/>
<evidence type="ECO:0000256" key="1">
    <source>
        <dbReference type="SAM" id="MobiDB-lite"/>
    </source>
</evidence>
<evidence type="ECO:0008006" key="5">
    <source>
        <dbReference type="Google" id="ProtNLM"/>
    </source>
</evidence>
<dbReference type="RefSeq" id="XP_001483232.2">
    <property type="nucleotide sequence ID" value="XM_001483182.1"/>
</dbReference>
<dbReference type="eggNOG" id="ENOG502RPZ0">
    <property type="taxonomic scope" value="Eukaryota"/>
</dbReference>
<dbReference type="EMBL" id="CH408159">
    <property type="protein sequence ID" value="EDK39863.2"/>
    <property type="molecule type" value="Genomic_DNA"/>
</dbReference>
<keyword evidence="2" id="KW-0732">Signal</keyword>
<dbReference type="Proteomes" id="UP000001997">
    <property type="component" value="Unassembled WGS sequence"/>
</dbReference>
<feature type="chain" id="PRO_5002681086" description="Opaque-phase-specific protein OP4" evidence="2">
    <location>
        <begin position="20"/>
        <end position="407"/>
    </location>
</feature>
<evidence type="ECO:0000256" key="2">
    <source>
        <dbReference type="SAM" id="SignalP"/>
    </source>
</evidence>
<gene>
    <name evidence="3" type="ORF">PGUG_03961</name>
</gene>
<sequence length="407" mass="42161">MKIAAFFLALFACLTFTLSAPLDANTRELASIEEVNEFFNQVLKRETVDVEEFELAKRDDIPILTTLFTILNKSGLVPPVIKILATNKVTEPLLVDGIAFFLKISNLNDLLSALDSSNLAVDLVVKALSDAKFFPGLYQIVQDLRSGTSTTPAKNTLNVFQLSSAVAPILSTAAQVPGALSELSSAMSSLGVKPDAGSGLLGGILQPIAAANEAVGSAATSILPATLSAGQTAITSGIGKITGAINSGVGSAIQGAGSVTSGSSGSGSGSDSTATTTASTSSTSAPSSSSSSSTSKNGGLLGSFLGRIGSFFGFKRELPIEELVARDNELLNQLLGSLEKSGLAMSVVYQAVVDPDMHPFVEDLLKKIVKDKIITLDSLQSALEATDFLNHVIINLLKQNALNIHIS</sequence>
<dbReference type="HOGENOM" id="CLU_676366_0_0_1"/>
<organism evidence="3 4">
    <name type="scientific">Meyerozyma guilliermondii (strain ATCC 6260 / CBS 566 / DSM 6381 / JCM 1539 / NBRC 10279 / NRRL Y-324)</name>
    <name type="common">Yeast</name>
    <name type="synonym">Candida guilliermondii</name>
    <dbReference type="NCBI Taxonomy" id="294746"/>
    <lineage>
        <taxon>Eukaryota</taxon>
        <taxon>Fungi</taxon>
        <taxon>Dikarya</taxon>
        <taxon>Ascomycota</taxon>
        <taxon>Saccharomycotina</taxon>
        <taxon>Pichiomycetes</taxon>
        <taxon>Debaryomycetaceae</taxon>
        <taxon>Meyerozyma</taxon>
    </lineage>
</organism>
<dbReference type="GeneID" id="5125418"/>
<reference evidence="3 4" key="1">
    <citation type="journal article" date="2009" name="Nature">
        <title>Evolution of pathogenicity and sexual reproduction in eight Candida genomes.</title>
        <authorList>
            <person name="Butler G."/>
            <person name="Rasmussen M.D."/>
            <person name="Lin M.F."/>
            <person name="Santos M.A."/>
            <person name="Sakthikumar S."/>
            <person name="Munro C.A."/>
            <person name="Rheinbay E."/>
            <person name="Grabherr M."/>
            <person name="Forche A."/>
            <person name="Reedy J.L."/>
            <person name="Agrafioti I."/>
            <person name="Arnaud M.B."/>
            <person name="Bates S."/>
            <person name="Brown A.J."/>
            <person name="Brunke S."/>
            <person name="Costanzo M.C."/>
            <person name="Fitzpatrick D.A."/>
            <person name="de Groot P.W."/>
            <person name="Harris D."/>
            <person name="Hoyer L.L."/>
            <person name="Hube B."/>
            <person name="Klis F.M."/>
            <person name="Kodira C."/>
            <person name="Lennard N."/>
            <person name="Logue M.E."/>
            <person name="Martin R."/>
            <person name="Neiman A.M."/>
            <person name="Nikolaou E."/>
            <person name="Quail M.A."/>
            <person name="Quinn J."/>
            <person name="Santos M.C."/>
            <person name="Schmitzberger F.F."/>
            <person name="Sherlock G."/>
            <person name="Shah P."/>
            <person name="Silverstein K.A."/>
            <person name="Skrzypek M.S."/>
            <person name="Soll D."/>
            <person name="Staggs R."/>
            <person name="Stansfield I."/>
            <person name="Stumpf M.P."/>
            <person name="Sudbery P.E."/>
            <person name="Srikantha T."/>
            <person name="Zeng Q."/>
            <person name="Berman J."/>
            <person name="Berriman M."/>
            <person name="Heitman J."/>
            <person name="Gow N.A."/>
            <person name="Lorenz M.C."/>
            <person name="Birren B.W."/>
            <person name="Kellis M."/>
            <person name="Cuomo C.A."/>
        </authorList>
    </citation>
    <scope>NUCLEOTIDE SEQUENCE [LARGE SCALE GENOMIC DNA]</scope>
    <source>
        <strain evidence="4">ATCC 6260 / CBS 566 / DSM 6381 / JCM 1539 / NBRC 10279 / NRRL Y-324</strain>
    </source>
</reference>
<evidence type="ECO:0000313" key="3">
    <source>
        <dbReference type="EMBL" id="EDK39863.2"/>
    </source>
</evidence>
<name>A5DL10_PICGU</name>
<dbReference type="InParanoid" id="A5DL10"/>
<protein>
    <recommendedName>
        <fullName evidence="5">Opaque-phase-specific protein OP4</fullName>
    </recommendedName>
</protein>
<feature type="signal peptide" evidence="2">
    <location>
        <begin position="1"/>
        <end position="19"/>
    </location>
</feature>
<dbReference type="KEGG" id="pgu:PGUG_03961"/>
<dbReference type="AlphaFoldDB" id="A5DL10"/>